<dbReference type="GO" id="GO:0005886">
    <property type="term" value="C:plasma membrane"/>
    <property type="evidence" value="ECO:0007669"/>
    <property type="project" value="TreeGrafter"/>
</dbReference>
<dbReference type="STRING" id="1448308.A0A2T2NCP8"/>
<evidence type="ECO:0000256" key="1">
    <source>
        <dbReference type="ARBA" id="ARBA00004141"/>
    </source>
</evidence>
<gene>
    <name evidence="6" type="ORF">BS50DRAFT_558799</name>
</gene>
<name>A0A2T2NCP8_CORCC</name>
<dbReference type="GO" id="GO:0022857">
    <property type="term" value="F:transmembrane transporter activity"/>
    <property type="evidence" value="ECO:0007669"/>
    <property type="project" value="InterPro"/>
</dbReference>
<dbReference type="OrthoDB" id="440553at2759"/>
<dbReference type="InterPro" id="IPR036259">
    <property type="entry name" value="MFS_trans_sf"/>
</dbReference>
<dbReference type="AlphaFoldDB" id="A0A2T2NCP8"/>
<dbReference type="Pfam" id="PF07690">
    <property type="entry name" value="MFS_1"/>
    <property type="match status" value="1"/>
</dbReference>
<feature type="transmembrane region" description="Helical" evidence="5">
    <location>
        <begin position="174"/>
        <end position="201"/>
    </location>
</feature>
<keyword evidence="3 5" id="KW-1133">Transmembrane helix</keyword>
<keyword evidence="2 5" id="KW-0812">Transmembrane</keyword>
<protein>
    <submittedName>
        <fullName evidence="6">Major facilitator superfamily transporter</fullName>
    </submittedName>
</protein>
<feature type="transmembrane region" description="Helical" evidence="5">
    <location>
        <begin position="517"/>
        <end position="539"/>
    </location>
</feature>
<comment type="subcellular location">
    <subcellularLocation>
        <location evidence="1">Membrane</location>
        <topology evidence="1">Multi-pass membrane protein</topology>
    </subcellularLocation>
</comment>
<dbReference type="Gene3D" id="1.20.1250.20">
    <property type="entry name" value="MFS general substrate transporter like domains"/>
    <property type="match status" value="1"/>
</dbReference>
<reference evidence="6 7" key="1">
    <citation type="journal article" date="2018" name="Front. Microbiol.">
        <title>Genome-Wide Analysis of Corynespora cassiicola Leaf Fall Disease Putative Effectors.</title>
        <authorList>
            <person name="Lopez D."/>
            <person name="Ribeiro S."/>
            <person name="Label P."/>
            <person name="Fumanal B."/>
            <person name="Venisse J.S."/>
            <person name="Kohler A."/>
            <person name="de Oliveira R.R."/>
            <person name="Labutti K."/>
            <person name="Lipzen A."/>
            <person name="Lail K."/>
            <person name="Bauer D."/>
            <person name="Ohm R.A."/>
            <person name="Barry K.W."/>
            <person name="Spatafora J."/>
            <person name="Grigoriev I.V."/>
            <person name="Martin F.M."/>
            <person name="Pujade-Renaud V."/>
        </authorList>
    </citation>
    <scope>NUCLEOTIDE SEQUENCE [LARGE SCALE GENOMIC DNA]</scope>
    <source>
        <strain evidence="6 7">Philippines</strain>
    </source>
</reference>
<feature type="transmembrane region" description="Helical" evidence="5">
    <location>
        <begin position="143"/>
        <end position="162"/>
    </location>
</feature>
<sequence length="557" mass="60731">MSAQHSWSEPSEKTQRRYTTLEGWKELSNGVYASGPNVRKISVAIRNQFDPEIYEDDRTSLTCPSISEYSSRNSNVDAESIGGDTKSKYLSTSERPYHVFSQKQKWGVVAMIGVAGLFSGLSSNIYFPALDAIANDLHVSSDSVSLTITSYLIVQGLSPLIWGPLSDNVGRRPIYLASFGLYIISNIALSFSPSFVVLLAFRGLQAAGSASTVSIVRNFSIAAGPILGGALANSLGFRAIFIFLVILSSLVIIAIFVFLPETLRSIAGDGRLRLTGIYQPLIRRVTNDPPYLEERDDVFDRPKVTTKTFTAPFLLLKEKDILMSLVFGGFPYAIWSMVTSSTTSIFKDAFHLNELLLGLAFIPNGLGTIAGSTIIGNLMNQSYIATEKEYKKHHNLPLSHQISKSAMPLDFPIEHARLCHIKWITAAFVLSTSLYGLSFSFPTLVSKPGWIAIPLILQFLIAATSNAVFAINQTLISDLCPGKGASSTAVNNLVRCSIAAGGVAIVDRLIAAVGIGATFFGLGLVMVSVTPLAIIQWYWGEGWRRERMMKQLSDGQK</sequence>
<feature type="transmembrane region" description="Helical" evidence="5">
    <location>
        <begin position="451"/>
        <end position="471"/>
    </location>
</feature>
<feature type="transmembrane region" description="Helical" evidence="5">
    <location>
        <begin position="106"/>
        <end position="127"/>
    </location>
</feature>
<keyword evidence="7" id="KW-1185">Reference proteome</keyword>
<evidence type="ECO:0000256" key="5">
    <source>
        <dbReference type="SAM" id="Phobius"/>
    </source>
</evidence>
<evidence type="ECO:0000256" key="4">
    <source>
        <dbReference type="ARBA" id="ARBA00023136"/>
    </source>
</evidence>
<accession>A0A2T2NCP8</accession>
<dbReference type="EMBL" id="KZ678140">
    <property type="protein sequence ID" value="PSN63016.1"/>
    <property type="molecule type" value="Genomic_DNA"/>
</dbReference>
<feature type="transmembrane region" description="Helical" evidence="5">
    <location>
        <begin position="492"/>
        <end position="511"/>
    </location>
</feature>
<evidence type="ECO:0000313" key="6">
    <source>
        <dbReference type="EMBL" id="PSN63016.1"/>
    </source>
</evidence>
<organism evidence="6 7">
    <name type="scientific">Corynespora cassiicola Philippines</name>
    <dbReference type="NCBI Taxonomy" id="1448308"/>
    <lineage>
        <taxon>Eukaryota</taxon>
        <taxon>Fungi</taxon>
        <taxon>Dikarya</taxon>
        <taxon>Ascomycota</taxon>
        <taxon>Pezizomycotina</taxon>
        <taxon>Dothideomycetes</taxon>
        <taxon>Pleosporomycetidae</taxon>
        <taxon>Pleosporales</taxon>
        <taxon>Corynesporascaceae</taxon>
        <taxon>Corynespora</taxon>
    </lineage>
</organism>
<evidence type="ECO:0000256" key="2">
    <source>
        <dbReference type="ARBA" id="ARBA00022692"/>
    </source>
</evidence>
<dbReference type="Proteomes" id="UP000240883">
    <property type="component" value="Unassembled WGS sequence"/>
</dbReference>
<feature type="transmembrane region" description="Helical" evidence="5">
    <location>
        <begin position="423"/>
        <end position="445"/>
    </location>
</feature>
<dbReference type="PANTHER" id="PTHR23502:SF26">
    <property type="entry name" value="MAJOR FACILITATOR SUPERFAMILY (MFS) PROFILE DOMAIN-CONTAINING PROTEIN"/>
    <property type="match status" value="1"/>
</dbReference>
<feature type="transmembrane region" description="Helical" evidence="5">
    <location>
        <begin position="358"/>
        <end position="379"/>
    </location>
</feature>
<dbReference type="InterPro" id="IPR011701">
    <property type="entry name" value="MFS"/>
</dbReference>
<evidence type="ECO:0000313" key="7">
    <source>
        <dbReference type="Proteomes" id="UP000240883"/>
    </source>
</evidence>
<proteinExistence type="predicted"/>
<dbReference type="PANTHER" id="PTHR23502">
    <property type="entry name" value="MAJOR FACILITATOR SUPERFAMILY"/>
    <property type="match status" value="1"/>
</dbReference>
<evidence type="ECO:0000256" key="3">
    <source>
        <dbReference type="ARBA" id="ARBA00022989"/>
    </source>
</evidence>
<feature type="transmembrane region" description="Helical" evidence="5">
    <location>
        <begin position="321"/>
        <end position="338"/>
    </location>
</feature>
<feature type="transmembrane region" description="Helical" evidence="5">
    <location>
        <begin position="235"/>
        <end position="259"/>
    </location>
</feature>
<keyword evidence="4 5" id="KW-0472">Membrane</keyword>
<dbReference type="SUPFAM" id="SSF103473">
    <property type="entry name" value="MFS general substrate transporter"/>
    <property type="match status" value="1"/>
</dbReference>